<dbReference type="Proteomes" id="UP000828390">
    <property type="component" value="Unassembled WGS sequence"/>
</dbReference>
<evidence type="ECO:0000256" key="1">
    <source>
        <dbReference type="SAM" id="SignalP"/>
    </source>
</evidence>
<comment type="caution">
    <text evidence="3">The sequence shown here is derived from an EMBL/GenBank/DDBJ whole genome shotgun (WGS) entry which is preliminary data.</text>
</comment>
<protein>
    <recommendedName>
        <fullName evidence="2">SUEL-type lectin domain-containing protein</fullName>
    </recommendedName>
</protein>
<dbReference type="FunFam" id="2.60.120.740:FF:000001">
    <property type="entry name" value="Adhesion G protein-coupled receptor L2"/>
    <property type="match status" value="1"/>
</dbReference>
<organism evidence="3 4">
    <name type="scientific">Dreissena polymorpha</name>
    <name type="common">Zebra mussel</name>
    <name type="synonym">Mytilus polymorpha</name>
    <dbReference type="NCBI Taxonomy" id="45954"/>
    <lineage>
        <taxon>Eukaryota</taxon>
        <taxon>Metazoa</taxon>
        <taxon>Spiralia</taxon>
        <taxon>Lophotrochozoa</taxon>
        <taxon>Mollusca</taxon>
        <taxon>Bivalvia</taxon>
        <taxon>Autobranchia</taxon>
        <taxon>Heteroconchia</taxon>
        <taxon>Euheterodonta</taxon>
        <taxon>Imparidentia</taxon>
        <taxon>Neoheterodontei</taxon>
        <taxon>Myida</taxon>
        <taxon>Dreissenoidea</taxon>
        <taxon>Dreissenidae</taxon>
        <taxon>Dreissena</taxon>
    </lineage>
</organism>
<dbReference type="Pfam" id="PF02140">
    <property type="entry name" value="SUEL_Lectin"/>
    <property type="match status" value="1"/>
</dbReference>
<dbReference type="AlphaFoldDB" id="A0A9D4L9P8"/>
<reference evidence="3" key="2">
    <citation type="submission" date="2020-11" db="EMBL/GenBank/DDBJ databases">
        <authorList>
            <person name="McCartney M.A."/>
            <person name="Auch B."/>
            <person name="Kono T."/>
            <person name="Mallez S."/>
            <person name="Becker A."/>
            <person name="Gohl D.M."/>
            <person name="Silverstein K.A.T."/>
            <person name="Koren S."/>
            <person name="Bechman K.B."/>
            <person name="Herman A."/>
            <person name="Abrahante J.E."/>
            <person name="Garbe J."/>
        </authorList>
    </citation>
    <scope>NUCLEOTIDE SEQUENCE</scope>
    <source>
        <strain evidence="3">Duluth1</strain>
        <tissue evidence="3">Whole animal</tissue>
    </source>
</reference>
<dbReference type="EMBL" id="JAIWYP010000003">
    <property type="protein sequence ID" value="KAH3853804.1"/>
    <property type="molecule type" value="Genomic_DNA"/>
</dbReference>
<evidence type="ECO:0000259" key="2">
    <source>
        <dbReference type="PROSITE" id="PS50228"/>
    </source>
</evidence>
<dbReference type="GO" id="GO:0030246">
    <property type="term" value="F:carbohydrate binding"/>
    <property type="evidence" value="ECO:0007669"/>
    <property type="project" value="InterPro"/>
</dbReference>
<evidence type="ECO:0000313" key="3">
    <source>
        <dbReference type="EMBL" id="KAH3853804.1"/>
    </source>
</evidence>
<dbReference type="InterPro" id="IPR043159">
    <property type="entry name" value="Lectin_gal-bd_sf"/>
</dbReference>
<dbReference type="Gene3D" id="2.60.120.740">
    <property type="match status" value="1"/>
</dbReference>
<evidence type="ECO:0000313" key="4">
    <source>
        <dbReference type="Proteomes" id="UP000828390"/>
    </source>
</evidence>
<feature type="signal peptide" evidence="1">
    <location>
        <begin position="1"/>
        <end position="23"/>
    </location>
</feature>
<proteinExistence type="predicted"/>
<reference evidence="3" key="1">
    <citation type="journal article" date="2019" name="bioRxiv">
        <title>The Genome of the Zebra Mussel, Dreissena polymorpha: A Resource for Invasive Species Research.</title>
        <authorList>
            <person name="McCartney M.A."/>
            <person name="Auch B."/>
            <person name="Kono T."/>
            <person name="Mallez S."/>
            <person name="Zhang Y."/>
            <person name="Obille A."/>
            <person name="Becker A."/>
            <person name="Abrahante J.E."/>
            <person name="Garbe J."/>
            <person name="Badalamenti J.P."/>
            <person name="Herman A."/>
            <person name="Mangelson H."/>
            <person name="Liachko I."/>
            <person name="Sullivan S."/>
            <person name="Sone E.D."/>
            <person name="Koren S."/>
            <person name="Silverstein K.A.T."/>
            <person name="Beckman K.B."/>
            <person name="Gohl D.M."/>
        </authorList>
    </citation>
    <scope>NUCLEOTIDE SEQUENCE</scope>
    <source>
        <strain evidence="3">Duluth1</strain>
        <tissue evidence="3">Whole animal</tissue>
    </source>
</reference>
<keyword evidence="4" id="KW-1185">Reference proteome</keyword>
<dbReference type="Gene3D" id="1.20.5.1700">
    <property type="match status" value="1"/>
</dbReference>
<feature type="domain" description="SUEL-type lectin" evidence="2">
    <location>
        <begin position="280"/>
        <end position="369"/>
    </location>
</feature>
<sequence length="369" mass="41438">MVGNVFSVSCLVIALMTSRHVTGQENDVAWVNRRLTLIKSSIDRDISDMKIQFAELKMTIEQLMVNNASVGSFIVEPLIDYDYGQGKTGVNQREITDLKTKLNAHTSRLDRLSATITNIQVESSEHKRKVEKLVGDKDDEEKRRELINNLKAEMLLQLNADIETKYGDRVNAQQKSFEQTVTVMKRGYRDLKTQVNEMSKFVSQLVSRDELSVLVLDQMKRLSESVISEQNKLSSRIDKAETKMVRLDVEVNKVDDLFRGIDQLKTKTDTCCTALASSIVCEGSSMYLSCPPGQVLYVHSGVYGRTQGSVICPYPQYIRSTNCVSPTSTVKVVNLCNGKNQCSITATNGVFGDPCDGTYKYLEVKYVCF</sequence>
<dbReference type="InterPro" id="IPR000922">
    <property type="entry name" value="Lectin_gal-bd_dom"/>
</dbReference>
<dbReference type="PANTHER" id="PTHR46780">
    <property type="entry name" value="PROTEIN EVA-1"/>
    <property type="match status" value="1"/>
</dbReference>
<gene>
    <name evidence="3" type="ORF">DPMN_096339</name>
</gene>
<accession>A0A9D4L9P8</accession>
<dbReference type="PROSITE" id="PS50228">
    <property type="entry name" value="SUEL_LECTIN"/>
    <property type="match status" value="1"/>
</dbReference>
<name>A0A9D4L9P8_DREPO</name>
<dbReference type="OrthoDB" id="6120134at2759"/>
<keyword evidence="1" id="KW-0732">Signal</keyword>
<feature type="chain" id="PRO_5039084896" description="SUEL-type lectin domain-containing protein" evidence="1">
    <location>
        <begin position="24"/>
        <end position="369"/>
    </location>
</feature>
<dbReference type="CDD" id="cd22827">
    <property type="entry name" value="Gal_Rha_Lectin_SUL-I-like"/>
    <property type="match status" value="1"/>
</dbReference>